<proteinExistence type="predicted"/>
<dbReference type="GO" id="GO:0003684">
    <property type="term" value="F:damaged DNA binding"/>
    <property type="evidence" value="ECO:0007669"/>
    <property type="project" value="InterPro"/>
</dbReference>
<dbReference type="Proteomes" id="UP000290560">
    <property type="component" value="Unassembled WGS sequence"/>
</dbReference>
<dbReference type="Gene3D" id="3.30.1490.100">
    <property type="entry name" value="DNA polymerase, Y-family, little finger domain"/>
    <property type="match status" value="1"/>
</dbReference>
<dbReference type="GO" id="GO:0006281">
    <property type="term" value="P:DNA repair"/>
    <property type="evidence" value="ECO:0007669"/>
    <property type="project" value="InterPro"/>
</dbReference>
<name>A0A445MCE4_ENSVE</name>
<sequence length="125" mass="14150">MLAKVGGIGKTHTVRYIPVRQLTGTRTGRYRAYSVFFLPADIAETLSKDMQKECLLGRTLTLKLKTASFEVFGNFCSAFMMLKLLFSYESCDFLETNQLSVRDYVAVSYGNHAESLNECPKTRNK</sequence>
<gene>
    <name evidence="1" type="ORF">BHM03_00007987</name>
</gene>
<reference evidence="1" key="1">
    <citation type="journal article" date="2018" name="Data Brief">
        <title>Genome sequence data from 17 accessions of Ensete ventricosum, a staple food crop for millions in Ethiopia.</title>
        <authorList>
            <person name="Yemataw Z."/>
            <person name="Muzemil S."/>
            <person name="Ambachew D."/>
            <person name="Tripathi L."/>
            <person name="Tesfaye K."/>
            <person name="Chala A."/>
            <person name="Farbos A."/>
            <person name="O'Neill P."/>
            <person name="Moore K."/>
            <person name="Grant M."/>
            <person name="Studholme D.J."/>
        </authorList>
    </citation>
    <scope>NUCLEOTIDE SEQUENCE [LARGE SCALE GENOMIC DNA]</scope>
    <source>
        <tissue evidence="1">Leaf</tissue>
    </source>
</reference>
<dbReference type="InterPro" id="IPR036775">
    <property type="entry name" value="DNA_pol_Y-fam_lit_finger_sf"/>
</dbReference>
<protein>
    <submittedName>
        <fullName evidence="1">Uncharacterized protein</fullName>
    </submittedName>
</protein>
<dbReference type="EMBL" id="KV875597">
    <property type="protein sequence ID" value="RZR71858.1"/>
    <property type="molecule type" value="Genomic_DNA"/>
</dbReference>
<dbReference type="AlphaFoldDB" id="A0A445MCE4"/>
<feature type="non-terminal residue" evidence="1">
    <location>
        <position position="125"/>
    </location>
</feature>
<organism evidence="1">
    <name type="scientific">Ensete ventricosum</name>
    <name type="common">Abyssinian banana</name>
    <name type="synonym">Musa ensete</name>
    <dbReference type="NCBI Taxonomy" id="4639"/>
    <lineage>
        <taxon>Eukaryota</taxon>
        <taxon>Viridiplantae</taxon>
        <taxon>Streptophyta</taxon>
        <taxon>Embryophyta</taxon>
        <taxon>Tracheophyta</taxon>
        <taxon>Spermatophyta</taxon>
        <taxon>Magnoliopsida</taxon>
        <taxon>Liliopsida</taxon>
        <taxon>Zingiberales</taxon>
        <taxon>Musaceae</taxon>
        <taxon>Ensete</taxon>
    </lineage>
</organism>
<evidence type="ECO:0000313" key="1">
    <source>
        <dbReference type="EMBL" id="RZR71858.1"/>
    </source>
</evidence>
<accession>A0A445MCE4</accession>